<sequence>MLRGPFVRTLVDIPDDDIDKLDALAARGGRSRAAEIREAVKAHLLRKSSQDWIARGAGYWQGREAPAGDGVPEA</sequence>
<organism evidence="2 3">
    <name type="scientific">Novosphingobium pituita</name>
    <dbReference type="NCBI Taxonomy" id="3056842"/>
    <lineage>
        <taxon>Bacteria</taxon>
        <taxon>Pseudomonadati</taxon>
        <taxon>Pseudomonadota</taxon>
        <taxon>Alphaproteobacteria</taxon>
        <taxon>Sphingomonadales</taxon>
        <taxon>Sphingomonadaceae</taxon>
        <taxon>Novosphingobium</taxon>
    </lineage>
</organism>
<name>A0ABQ6P9V3_9SPHN</name>
<dbReference type="Pfam" id="PF01402">
    <property type="entry name" value="RHH_1"/>
    <property type="match status" value="1"/>
</dbReference>
<dbReference type="SUPFAM" id="SSF47598">
    <property type="entry name" value="Ribbon-helix-helix"/>
    <property type="match status" value="1"/>
</dbReference>
<dbReference type="Proteomes" id="UP001187221">
    <property type="component" value="Unassembled WGS sequence"/>
</dbReference>
<evidence type="ECO:0000313" key="3">
    <source>
        <dbReference type="Proteomes" id="UP001187221"/>
    </source>
</evidence>
<keyword evidence="3" id="KW-1185">Reference proteome</keyword>
<protein>
    <recommendedName>
        <fullName evidence="1">Ribbon-helix-helix protein CopG domain-containing protein</fullName>
    </recommendedName>
</protein>
<evidence type="ECO:0000259" key="1">
    <source>
        <dbReference type="Pfam" id="PF01402"/>
    </source>
</evidence>
<dbReference type="Gene3D" id="1.10.1220.10">
    <property type="entry name" value="Met repressor-like"/>
    <property type="match status" value="1"/>
</dbReference>
<reference evidence="2 3" key="1">
    <citation type="submission" date="2023-06" db="EMBL/GenBank/DDBJ databases">
        <title>Draft genome sequence of Novosphingobium sp. strain IK01.</title>
        <authorList>
            <person name="Hatamoto M."/>
            <person name="Ikarashi T."/>
            <person name="Yamaguchi T."/>
        </authorList>
    </citation>
    <scope>NUCLEOTIDE SEQUENCE [LARGE SCALE GENOMIC DNA]</scope>
    <source>
        <strain evidence="2 3">IK01</strain>
    </source>
</reference>
<evidence type="ECO:0000313" key="2">
    <source>
        <dbReference type="EMBL" id="GMM62027.1"/>
    </source>
</evidence>
<gene>
    <name evidence="2" type="ORF">NUTIK01_28040</name>
</gene>
<dbReference type="InterPro" id="IPR002145">
    <property type="entry name" value="CopG"/>
</dbReference>
<feature type="domain" description="Ribbon-helix-helix protein CopG" evidence="1">
    <location>
        <begin position="8"/>
        <end position="47"/>
    </location>
</feature>
<dbReference type="InterPro" id="IPR013321">
    <property type="entry name" value="Arc_rbn_hlx_hlx"/>
</dbReference>
<accession>A0ABQ6P9V3</accession>
<dbReference type="InterPro" id="IPR010985">
    <property type="entry name" value="Ribbon_hlx_hlx"/>
</dbReference>
<proteinExistence type="predicted"/>
<dbReference type="EMBL" id="BTFW01000001">
    <property type="protein sequence ID" value="GMM62027.1"/>
    <property type="molecule type" value="Genomic_DNA"/>
</dbReference>
<comment type="caution">
    <text evidence="2">The sequence shown here is derived from an EMBL/GenBank/DDBJ whole genome shotgun (WGS) entry which is preliminary data.</text>
</comment>